<evidence type="ECO:0000256" key="3">
    <source>
        <dbReference type="ARBA" id="ARBA00023002"/>
    </source>
</evidence>
<dbReference type="EC" id="1.2.99.2" evidence="5"/>
<dbReference type="InterPro" id="IPR051312">
    <property type="entry name" value="Diverse_Substr_Oxidored"/>
</dbReference>
<dbReference type="SMART" id="SM01092">
    <property type="entry name" value="CO_deh_flav_C"/>
    <property type="match status" value="1"/>
</dbReference>
<accession>A0A161KGI1</accession>
<dbReference type="GO" id="GO:0016491">
    <property type="term" value="F:oxidoreductase activity"/>
    <property type="evidence" value="ECO:0007669"/>
    <property type="project" value="UniProtKB-KW"/>
</dbReference>
<evidence type="ECO:0000256" key="1">
    <source>
        <dbReference type="ARBA" id="ARBA00022630"/>
    </source>
</evidence>
<dbReference type="InterPro" id="IPR016167">
    <property type="entry name" value="FAD-bd_PCMH_sub1"/>
</dbReference>
<evidence type="ECO:0000259" key="4">
    <source>
        <dbReference type="PROSITE" id="PS51387"/>
    </source>
</evidence>
<proteinExistence type="predicted"/>
<gene>
    <name evidence="5" type="ORF">MGWOODY_XGa2567</name>
</gene>
<dbReference type="InterPro" id="IPR016166">
    <property type="entry name" value="FAD-bd_PCMH"/>
</dbReference>
<feature type="domain" description="FAD-binding PCMH-type" evidence="4">
    <location>
        <begin position="1"/>
        <end position="177"/>
    </location>
</feature>
<dbReference type="SUPFAM" id="SSF55447">
    <property type="entry name" value="CO dehydrogenase flavoprotein C-terminal domain-like"/>
    <property type="match status" value="1"/>
</dbReference>
<dbReference type="PROSITE" id="PS51387">
    <property type="entry name" value="FAD_PCMH"/>
    <property type="match status" value="1"/>
</dbReference>
<dbReference type="InterPro" id="IPR036318">
    <property type="entry name" value="FAD-bd_PCMH-like_sf"/>
</dbReference>
<sequence>MKPPPFDYHRAQTQDEAVNTLMDHGSDVRVMAGGQSLMAMLNMRLTQPKIILDISGIHELNYQTESSSYLSFGAGVTQAQALNNARVVNEVPLLGQALPYVGHMQTRNRGTICGSICHADPSSEIPLVLATLGGEIVVRSKTGQRVIPIQDFQIGLMTSARRPDELVVSARFPVARPEQRFSFSEIARRHGDFAIVAIAGCCDGKTTRIGVGGVADTPAVREWPCLEPDQIDDALNELAWDLGGYDDIHASARYRRELIRKLGRDQIERIQNDQD</sequence>
<dbReference type="Gene3D" id="3.30.390.50">
    <property type="entry name" value="CO dehydrogenase flavoprotein, C-terminal domain"/>
    <property type="match status" value="1"/>
</dbReference>
<dbReference type="EMBL" id="CZRL01000082">
    <property type="protein sequence ID" value="CUS52415.1"/>
    <property type="molecule type" value="Genomic_DNA"/>
</dbReference>
<keyword evidence="1" id="KW-0285">Flavoprotein</keyword>
<dbReference type="GO" id="GO:0071949">
    <property type="term" value="F:FAD binding"/>
    <property type="evidence" value="ECO:0007669"/>
    <property type="project" value="InterPro"/>
</dbReference>
<dbReference type="PANTHER" id="PTHR42659">
    <property type="entry name" value="XANTHINE DEHYDROGENASE SUBUNIT C-RELATED"/>
    <property type="match status" value="1"/>
</dbReference>
<dbReference type="SUPFAM" id="SSF56176">
    <property type="entry name" value="FAD-binding/transporter-associated domain-like"/>
    <property type="match status" value="1"/>
</dbReference>
<reference evidence="5" key="1">
    <citation type="submission" date="2015-10" db="EMBL/GenBank/DDBJ databases">
        <authorList>
            <person name="Gilbert D.G."/>
        </authorList>
    </citation>
    <scope>NUCLEOTIDE SEQUENCE</scope>
</reference>
<evidence type="ECO:0000313" key="5">
    <source>
        <dbReference type="EMBL" id="CUS52415.1"/>
    </source>
</evidence>
<dbReference type="Gene3D" id="3.30.465.10">
    <property type="match status" value="1"/>
</dbReference>
<protein>
    <submittedName>
        <fullName evidence="5">Carbon monoxide dehydrogenase medium chain</fullName>
        <ecNumber evidence="5">1.2.99.2</ecNumber>
    </submittedName>
</protein>
<dbReference type="AlphaFoldDB" id="A0A161KGI1"/>
<dbReference type="Pfam" id="PF00941">
    <property type="entry name" value="FAD_binding_5"/>
    <property type="match status" value="1"/>
</dbReference>
<evidence type="ECO:0000256" key="2">
    <source>
        <dbReference type="ARBA" id="ARBA00022827"/>
    </source>
</evidence>
<keyword evidence="3 5" id="KW-0560">Oxidoreductase</keyword>
<dbReference type="InterPro" id="IPR016169">
    <property type="entry name" value="FAD-bd_PCMH_sub2"/>
</dbReference>
<name>A0A161KGI1_9ZZZZ</name>
<dbReference type="InterPro" id="IPR036683">
    <property type="entry name" value="CO_DH_flav_C_dom_sf"/>
</dbReference>
<dbReference type="InterPro" id="IPR002346">
    <property type="entry name" value="Mopterin_DH_FAD-bd"/>
</dbReference>
<dbReference type="PANTHER" id="PTHR42659:SF2">
    <property type="entry name" value="XANTHINE DEHYDROGENASE SUBUNIT C-RELATED"/>
    <property type="match status" value="1"/>
</dbReference>
<keyword evidence="2" id="KW-0274">FAD</keyword>
<dbReference type="Gene3D" id="3.30.43.10">
    <property type="entry name" value="Uridine Diphospho-n-acetylenolpyruvylglucosamine Reductase, domain 2"/>
    <property type="match status" value="1"/>
</dbReference>
<organism evidence="5">
    <name type="scientific">hydrothermal vent metagenome</name>
    <dbReference type="NCBI Taxonomy" id="652676"/>
    <lineage>
        <taxon>unclassified sequences</taxon>
        <taxon>metagenomes</taxon>
        <taxon>ecological metagenomes</taxon>
    </lineage>
</organism>
<dbReference type="InterPro" id="IPR005107">
    <property type="entry name" value="CO_DH_flav_C"/>
</dbReference>